<reference evidence="1" key="2">
    <citation type="journal article" date="2015" name="Fish Shellfish Immunol.">
        <title>Early steps in the European eel (Anguilla anguilla)-Vibrio vulnificus interaction in the gills: Role of the RtxA13 toxin.</title>
        <authorList>
            <person name="Callol A."/>
            <person name="Pajuelo D."/>
            <person name="Ebbesson L."/>
            <person name="Teles M."/>
            <person name="MacKenzie S."/>
            <person name="Amaro C."/>
        </authorList>
    </citation>
    <scope>NUCLEOTIDE SEQUENCE</scope>
</reference>
<organism evidence="1">
    <name type="scientific">Anguilla anguilla</name>
    <name type="common">European freshwater eel</name>
    <name type="synonym">Muraena anguilla</name>
    <dbReference type="NCBI Taxonomy" id="7936"/>
    <lineage>
        <taxon>Eukaryota</taxon>
        <taxon>Metazoa</taxon>
        <taxon>Chordata</taxon>
        <taxon>Craniata</taxon>
        <taxon>Vertebrata</taxon>
        <taxon>Euteleostomi</taxon>
        <taxon>Actinopterygii</taxon>
        <taxon>Neopterygii</taxon>
        <taxon>Teleostei</taxon>
        <taxon>Anguilliformes</taxon>
        <taxon>Anguillidae</taxon>
        <taxon>Anguilla</taxon>
    </lineage>
</organism>
<protein>
    <submittedName>
        <fullName evidence="1">Uncharacterized protein</fullName>
    </submittedName>
</protein>
<dbReference type="AlphaFoldDB" id="A0A0E9W5B8"/>
<dbReference type="EMBL" id="GBXM01023827">
    <property type="protein sequence ID" value="JAH84750.1"/>
    <property type="molecule type" value="Transcribed_RNA"/>
</dbReference>
<evidence type="ECO:0000313" key="1">
    <source>
        <dbReference type="EMBL" id="JAH84750.1"/>
    </source>
</evidence>
<reference evidence="1" key="1">
    <citation type="submission" date="2014-11" db="EMBL/GenBank/DDBJ databases">
        <authorList>
            <person name="Amaro Gonzalez C."/>
        </authorList>
    </citation>
    <scope>NUCLEOTIDE SEQUENCE</scope>
</reference>
<accession>A0A0E9W5B8</accession>
<proteinExistence type="predicted"/>
<sequence>MKEESEGEALEEECTKKTEKSAALEDLTGFLEDDMEILNCQQEFLNDVGTEEEEDGEEFNLMLFKGVRATYLPA</sequence>
<name>A0A0E9W5B8_ANGAN</name>